<gene>
    <name evidence="5" type="ORF">MEUPH1_LOCUS22475</name>
</gene>
<dbReference type="PROSITE" id="PS00022">
    <property type="entry name" value="EGF_1"/>
    <property type="match status" value="2"/>
</dbReference>
<dbReference type="PANTHER" id="PTHR24044">
    <property type="entry name" value="NOTCH LIGAND FAMILY MEMBER"/>
    <property type="match status" value="1"/>
</dbReference>
<protein>
    <submittedName>
        <fullName evidence="5">Uncharacterized protein</fullName>
    </submittedName>
</protein>
<feature type="disulfide bond" evidence="2">
    <location>
        <begin position="334"/>
        <end position="343"/>
    </location>
</feature>
<evidence type="ECO:0000256" key="2">
    <source>
        <dbReference type="PROSITE-ProRule" id="PRU00076"/>
    </source>
</evidence>
<evidence type="ECO:0000259" key="3">
    <source>
        <dbReference type="PROSITE" id="PS01180"/>
    </source>
</evidence>
<organism evidence="5 6">
    <name type="scientific">Macrosiphum euphorbiae</name>
    <name type="common">potato aphid</name>
    <dbReference type="NCBI Taxonomy" id="13131"/>
    <lineage>
        <taxon>Eukaryota</taxon>
        <taxon>Metazoa</taxon>
        <taxon>Ecdysozoa</taxon>
        <taxon>Arthropoda</taxon>
        <taxon>Hexapoda</taxon>
        <taxon>Insecta</taxon>
        <taxon>Pterygota</taxon>
        <taxon>Neoptera</taxon>
        <taxon>Paraneoptera</taxon>
        <taxon>Hemiptera</taxon>
        <taxon>Sternorrhyncha</taxon>
        <taxon>Aphidomorpha</taxon>
        <taxon>Aphidoidea</taxon>
        <taxon>Aphididae</taxon>
        <taxon>Macrosiphini</taxon>
        <taxon>Macrosiphum</taxon>
    </lineage>
</organism>
<proteinExistence type="predicted"/>
<dbReference type="Proteomes" id="UP001160148">
    <property type="component" value="Unassembled WGS sequence"/>
</dbReference>
<feature type="domain" description="EGF-like" evidence="4">
    <location>
        <begin position="345"/>
        <end position="385"/>
    </location>
</feature>
<reference evidence="5 6" key="1">
    <citation type="submission" date="2023-01" db="EMBL/GenBank/DDBJ databases">
        <authorList>
            <person name="Whitehead M."/>
        </authorList>
    </citation>
    <scope>NUCLEOTIDE SEQUENCE [LARGE SCALE GENOMIC DNA]</scope>
</reference>
<dbReference type="SUPFAM" id="SSF49854">
    <property type="entry name" value="Spermadhesin, CUB domain"/>
    <property type="match status" value="1"/>
</dbReference>
<keyword evidence="2" id="KW-0245">EGF-like domain</keyword>
<dbReference type="GO" id="GO:0005112">
    <property type="term" value="F:Notch binding"/>
    <property type="evidence" value="ECO:0007669"/>
    <property type="project" value="TreeGrafter"/>
</dbReference>
<dbReference type="InterPro" id="IPR000859">
    <property type="entry name" value="CUB_dom"/>
</dbReference>
<evidence type="ECO:0000259" key="4">
    <source>
        <dbReference type="PROSITE" id="PS50026"/>
    </source>
</evidence>
<feature type="domain" description="CUB" evidence="3">
    <location>
        <begin position="169"/>
        <end position="300"/>
    </location>
</feature>
<dbReference type="AlphaFoldDB" id="A0AAV0XHL0"/>
<accession>A0AAV0XHL0</accession>
<evidence type="ECO:0000256" key="1">
    <source>
        <dbReference type="ARBA" id="ARBA00023157"/>
    </source>
</evidence>
<dbReference type="InterPro" id="IPR000742">
    <property type="entry name" value="EGF"/>
</dbReference>
<dbReference type="EMBL" id="CARXXK010000005">
    <property type="protein sequence ID" value="CAI6368074.1"/>
    <property type="molecule type" value="Genomic_DNA"/>
</dbReference>
<comment type="caution">
    <text evidence="2">Lacks conserved residue(s) required for the propagation of feature annotation.</text>
</comment>
<dbReference type="SMART" id="SM00181">
    <property type="entry name" value="EGF"/>
    <property type="match status" value="2"/>
</dbReference>
<feature type="disulfide bond" evidence="2">
    <location>
        <begin position="375"/>
        <end position="384"/>
    </location>
</feature>
<comment type="caution">
    <text evidence="5">The sequence shown here is derived from an EMBL/GenBank/DDBJ whole genome shotgun (WGS) entry which is preliminary data.</text>
</comment>
<name>A0AAV0XHL0_9HEMI</name>
<keyword evidence="1 2" id="KW-1015">Disulfide bond</keyword>
<dbReference type="Gene3D" id="2.60.120.290">
    <property type="entry name" value="Spermadhesin, CUB domain"/>
    <property type="match status" value="1"/>
</dbReference>
<feature type="domain" description="EGF-like" evidence="4">
    <location>
        <begin position="306"/>
        <end position="344"/>
    </location>
</feature>
<evidence type="ECO:0000313" key="5">
    <source>
        <dbReference type="EMBL" id="CAI6368074.1"/>
    </source>
</evidence>
<dbReference type="SUPFAM" id="SSF57196">
    <property type="entry name" value="EGF/Laminin"/>
    <property type="match status" value="1"/>
</dbReference>
<dbReference type="PROSITE" id="PS50026">
    <property type="entry name" value="EGF_3"/>
    <property type="match status" value="2"/>
</dbReference>
<dbReference type="PROSITE" id="PS01186">
    <property type="entry name" value="EGF_2"/>
    <property type="match status" value="2"/>
</dbReference>
<dbReference type="InterPro" id="IPR050906">
    <property type="entry name" value="Notch_signaling"/>
</dbReference>
<dbReference type="PANTHER" id="PTHR24044:SF502">
    <property type="entry name" value="ANTERIOR PHARYNX IN EXCESS PROTEIN 1-RELATED"/>
    <property type="match status" value="1"/>
</dbReference>
<sequence>MYTKCDRPEGYDLKITTIILVGSKVSRNLKKEAGNGRDGGCSDDNGGSSGYGCIECASLSAKTSWTSAAATLAAIVIFCGRLERHRNSVSAGPPTEPVRRGGDSGYGRCGVVMIAHGEHRKTAAAGHSCAALLLVALAVLCVAAPTTAASNEVDGVSGDEGSTGAPDLCGTPKDLPLVGTKGVITTPNFPGPFTVPIKCEWVIQADAAAIETTIEVYFTQLFVTDGLTITEYSQYPPDFGFVTVREVFNKSHITQYGQSMVSTLPYLVIRFQLDRLQGNHIRVHDDLMDVYGFNITYEMRPAGNERSDVCSLYQCSYSGNCLGNADLTEYKCSCFPGFSGEDCGYGPICKLNNTDSCENGGVCRHVGRSIAICNCPAGFTGGKCEVPVVNVTAECGSSSICIQQCNINKDVIDTTSDSPCPCNLYKNHSTPIGKSSHCYN</sequence>
<dbReference type="PROSITE" id="PS01180">
    <property type="entry name" value="CUB"/>
    <property type="match status" value="1"/>
</dbReference>
<dbReference type="Gene3D" id="2.10.25.10">
    <property type="entry name" value="Laminin"/>
    <property type="match status" value="1"/>
</dbReference>
<keyword evidence="6" id="KW-1185">Reference proteome</keyword>
<dbReference type="InterPro" id="IPR035914">
    <property type="entry name" value="Sperma_CUB_dom_sf"/>
</dbReference>
<evidence type="ECO:0000313" key="6">
    <source>
        <dbReference type="Proteomes" id="UP001160148"/>
    </source>
</evidence>
<feature type="disulfide bond" evidence="2">
    <location>
        <begin position="315"/>
        <end position="332"/>
    </location>
</feature>